<keyword evidence="4" id="KW-1185">Reference proteome</keyword>
<dbReference type="RefSeq" id="WP_209362014.1">
    <property type="nucleotide sequence ID" value="NZ_JAGISH010000009.1"/>
</dbReference>
<evidence type="ECO:0000313" key="3">
    <source>
        <dbReference type="EMBL" id="MBP0484058.1"/>
    </source>
</evidence>
<feature type="domain" description="TadE-like" evidence="2">
    <location>
        <begin position="18"/>
        <end position="57"/>
    </location>
</feature>
<proteinExistence type="predicted"/>
<organism evidence="3 4">
    <name type="scientific">Sagittula salina</name>
    <dbReference type="NCBI Taxonomy" id="2820268"/>
    <lineage>
        <taxon>Bacteria</taxon>
        <taxon>Pseudomonadati</taxon>
        <taxon>Pseudomonadota</taxon>
        <taxon>Alphaproteobacteria</taxon>
        <taxon>Rhodobacterales</taxon>
        <taxon>Roseobacteraceae</taxon>
        <taxon>Sagittula</taxon>
    </lineage>
</organism>
<comment type="caution">
    <text evidence="3">The sequence shown here is derived from an EMBL/GenBank/DDBJ whole genome shotgun (WGS) entry which is preliminary data.</text>
</comment>
<dbReference type="Proteomes" id="UP000675940">
    <property type="component" value="Unassembled WGS sequence"/>
</dbReference>
<evidence type="ECO:0000259" key="2">
    <source>
        <dbReference type="Pfam" id="PF07811"/>
    </source>
</evidence>
<evidence type="ECO:0000256" key="1">
    <source>
        <dbReference type="SAM" id="Phobius"/>
    </source>
</evidence>
<name>A0A940MSW2_9RHOB</name>
<accession>A0A940MSW2</accession>
<feature type="transmembrane region" description="Helical" evidence="1">
    <location>
        <begin position="20"/>
        <end position="43"/>
    </location>
</feature>
<dbReference type="InterPro" id="IPR012495">
    <property type="entry name" value="TadE-like_dom"/>
</dbReference>
<reference evidence="3" key="1">
    <citation type="submission" date="2021-03" db="EMBL/GenBank/DDBJ databases">
        <title>Sagittula salina sp. nov. strain M10.9X isolated from the marine waste.</title>
        <authorList>
            <person name="Satari L."/>
            <person name="Molina-Menor E."/>
            <person name="Vidal-Verdu A."/>
            <person name="Pascual J."/>
            <person name="Pereto J."/>
            <person name="Porcar M."/>
        </authorList>
    </citation>
    <scope>NUCLEOTIDE SEQUENCE</scope>
    <source>
        <strain evidence="3">M10.9X</strain>
    </source>
</reference>
<keyword evidence="1" id="KW-1133">Transmembrane helix</keyword>
<sequence>MMSSIRSLVTRFRREEDGSAAVEFALYFTLFFFILTAGWEVAYMNLRHAMLERAVDLSVRDIRLSTGAVPSYTEIRTRICEDAAILSDCGSNLMLEMVEVDPRNFWTIDPNPDCRNAEEEPRPVRHFNAGQDNALMLIRACLKYKPMMPTTGIGKELNKDSEGYAQMIVTSAFVQEPR</sequence>
<keyword evidence="1" id="KW-0472">Membrane</keyword>
<dbReference type="AlphaFoldDB" id="A0A940MSW2"/>
<evidence type="ECO:0000313" key="4">
    <source>
        <dbReference type="Proteomes" id="UP000675940"/>
    </source>
</evidence>
<dbReference type="Pfam" id="PF07811">
    <property type="entry name" value="TadE"/>
    <property type="match status" value="1"/>
</dbReference>
<gene>
    <name evidence="3" type="ORF">J5474_16380</name>
</gene>
<protein>
    <submittedName>
        <fullName evidence="3">Pilus assembly protein</fullName>
    </submittedName>
</protein>
<keyword evidence="1" id="KW-0812">Transmembrane</keyword>
<dbReference type="EMBL" id="JAGISH010000009">
    <property type="protein sequence ID" value="MBP0484058.1"/>
    <property type="molecule type" value="Genomic_DNA"/>
</dbReference>